<comment type="caution">
    <text evidence="4">The sequence shown here is derived from an EMBL/GenBank/DDBJ whole genome shotgun (WGS) entry which is preliminary data.</text>
</comment>
<dbReference type="InterPro" id="IPR003578">
    <property type="entry name" value="Small_GTPase_Rho"/>
</dbReference>
<gene>
    <name evidence="4" type="ORF">M9Y10_032743</name>
</gene>
<dbReference type="EMBL" id="JAPFFF010000054">
    <property type="protein sequence ID" value="KAK8838704.1"/>
    <property type="molecule type" value="Genomic_DNA"/>
</dbReference>
<accession>A0ABR2GXP2</accession>
<dbReference type="Proteomes" id="UP001470230">
    <property type="component" value="Unassembled WGS sequence"/>
</dbReference>
<evidence type="ECO:0000256" key="2">
    <source>
        <dbReference type="ARBA" id="ARBA00023134"/>
    </source>
</evidence>
<dbReference type="PROSITE" id="PS51419">
    <property type="entry name" value="RAB"/>
    <property type="match status" value="1"/>
</dbReference>
<feature type="compositionally biased region" description="Acidic residues" evidence="3">
    <location>
        <begin position="124"/>
        <end position="140"/>
    </location>
</feature>
<dbReference type="Gene3D" id="3.40.50.300">
    <property type="entry name" value="P-loop containing nucleotide triphosphate hydrolases"/>
    <property type="match status" value="1"/>
</dbReference>
<dbReference type="InterPro" id="IPR027417">
    <property type="entry name" value="P-loop_NTPase"/>
</dbReference>
<keyword evidence="2" id="KW-0342">GTP-binding</keyword>
<dbReference type="PROSITE" id="PS51420">
    <property type="entry name" value="RHO"/>
    <property type="match status" value="1"/>
</dbReference>
<keyword evidence="1" id="KW-0547">Nucleotide-binding</keyword>
<evidence type="ECO:0000256" key="1">
    <source>
        <dbReference type="ARBA" id="ARBA00022741"/>
    </source>
</evidence>
<reference evidence="4 5" key="1">
    <citation type="submission" date="2024-04" db="EMBL/GenBank/DDBJ databases">
        <title>Tritrichomonas musculus Genome.</title>
        <authorList>
            <person name="Alves-Ferreira E."/>
            <person name="Grigg M."/>
            <person name="Lorenzi H."/>
            <person name="Galac M."/>
        </authorList>
    </citation>
    <scope>NUCLEOTIDE SEQUENCE [LARGE SCALE GENOMIC DNA]</scope>
    <source>
        <strain evidence="4 5">EAF2021</strain>
    </source>
</reference>
<dbReference type="InterPro" id="IPR001806">
    <property type="entry name" value="Small_GTPase"/>
</dbReference>
<evidence type="ECO:0000313" key="4">
    <source>
        <dbReference type="EMBL" id="KAK8838704.1"/>
    </source>
</evidence>
<sequence length="186" mass="21571">MSTKTIRCVFLSSEEASQAKLYFLLTLAGQPLPEDYEPTIYENFKRIYKYKGQDIQFHLWDTSGQDENDRLRPMAYAKCDVAVMVFLLKNKKSLTDLEKYVKEVKEYADNSTRVLIGLQLEKKDEDEEGNPEPVSDSEMEEWAKQNGITATRKYTIKNGDNLDSFYEFFAENYIATHQKDKGCNIA</sequence>
<organism evidence="4 5">
    <name type="scientific">Tritrichomonas musculus</name>
    <dbReference type="NCBI Taxonomy" id="1915356"/>
    <lineage>
        <taxon>Eukaryota</taxon>
        <taxon>Metamonada</taxon>
        <taxon>Parabasalia</taxon>
        <taxon>Tritrichomonadida</taxon>
        <taxon>Tritrichomonadidae</taxon>
        <taxon>Tritrichomonas</taxon>
    </lineage>
</organism>
<protein>
    <submittedName>
        <fullName evidence="4">Uncharacterized protein</fullName>
    </submittedName>
</protein>
<name>A0ABR2GXP2_9EUKA</name>
<proteinExistence type="predicted"/>
<dbReference type="SMART" id="SM00174">
    <property type="entry name" value="RHO"/>
    <property type="match status" value="1"/>
</dbReference>
<feature type="region of interest" description="Disordered" evidence="3">
    <location>
        <begin position="121"/>
        <end position="141"/>
    </location>
</feature>
<evidence type="ECO:0000313" key="5">
    <source>
        <dbReference type="Proteomes" id="UP001470230"/>
    </source>
</evidence>
<dbReference type="PANTHER" id="PTHR24072">
    <property type="entry name" value="RHO FAMILY GTPASE"/>
    <property type="match status" value="1"/>
</dbReference>
<dbReference type="SUPFAM" id="SSF52540">
    <property type="entry name" value="P-loop containing nucleoside triphosphate hydrolases"/>
    <property type="match status" value="1"/>
</dbReference>
<evidence type="ECO:0000256" key="3">
    <source>
        <dbReference type="SAM" id="MobiDB-lite"/>
    </source>
</evidence>
<keyword evidence="5" id="KW-1185">Reference proteome</keyword>
<dbReference type="Pfam" id="PF00071">
    <property type="entry name" value="Ras"/>
    <property type="match status" value="1"/>
</dbReference>